<evidence type="ECO:0008006" key="16">
    <source>
        <dbReference type="Google" id="ProtNLM"/>
    </source>
</evidence>
<dbReference type="PANTHER" id="PTHR43269">
    <property type="entry name" value="SODIUM/PROTON ANTIPORTER 1-RELATED"/>
    <property type="match status" value="1"/>
</dbReference>
<dbReference type="CDD" id="cd09272">
    <property type="entry name" value="RNase_HI_RT_Ty1"/>
    <property type="match status" value="1"/>
</dbReference>
<feature type="domain" description="Reverse transcriptase Ty1/copia-type" evidence="14">
    <location>
        <begin position="743"/>
        <end position="871"/>
    </location>
</feature>
<feature type="transmembrane region" description="Helical" evidence="12">
    <location>
        <begin position="999"/>
        <end position="1021"/>
    </location>
</feature>
<dbReference type="EMBL" id="OIVN01002724">
    <property type="protein sequence ID" value="SPD05956.1"/>
    <property type="molecule type" value="Genomic_DNA"/>
</dbReference>
<evidence type="ECO:0000256" key="8">
    <source>
        <dbReference type="ARBA" id="ARBA00023136"/>
    </source>
</evidence>
<dbReference type="GO" id="GO:0006814">
    <property type="term" value="P:sodium ion transport"/>
    <property type="evidence" value="ECO:0007669"/>
    <property type="project" value="UniProtKB-KW"/>
</dbReference>
<dbReference type="GO" id="GO:0015297">
    <property type="term" value="F:antiporter activity"/>
    <property type="evidence" value="ECO:0007669"/>
    <property type="project" value="UniProtKB-KW"/>
</dbReference>
<dbReference type="Pfam" id="PF07727">
    <property type="entry name" value="RVT_2"/>
    <property type="match status" value="1"/>
</dbReference>
<feature type="region of interest" description="Disordered" evidence="11">
    <location>
        <begin position="620"/>
        <end position="671"/>
    </location>
</feature>
<feature type="transmembrane region" description="Helical" evidence="12">
    <location>
        <begin position="1287"/>
        <end position="1305"/>
    </location>
</feature>
<feature type="transmembrane region" description="Helical" evidence="12">
    <location>
        <begin position="73"/>
        <end position="90"/>
    </location>
</feature>
<keyword evidence="8 12" id="KW-0472">Membrane</keyword>
<accession>A0A2N9GU81</accession>
<evidence type="ECO:0000256" key="1">
    <source>
        <dbReference type="ARBA" id="ARBA00004141"/>
    </source>
</evidence>
<feature type="domain" description="Citrate transporter-like" evidence="13">
    <location>
        <begin position="1006"/>
        <end position="1233"/>
    </location>
</feature>
<keyword evidence="3" id="KW-0050">Antiport</keyword>
<dbReference type="InterPro" id="IPR045016">
    <property type="entry name" value="NhaD-like"/>
</dbReference>
<keyword evidence="6" id="KW-0915">Sodium</keyword>
<feature type="transmembrane region" description="Helical" evidence="12">
    <location>
        <begin position="1044"/>
        <end position="1066"/>
    </location>
</feature>
<feature type="transmembrane region" description="Helical" evidence="12">
    <location>
        <begin position="111"/>
        <end position="139"/>
    </location>
</feature>
<comment type="subcellular location">
    <subcellularLocation>
        <location evidence="1">Membrane</location>
        <topology evidence="1">Multi-pass membrane protein</topology>
    </subcellularLocation>
</comment>
<evidence type="ECO:0000256" key="10">
    <source>
        <dbReference type="ARBA" id="ARBA00025753"/>
    </source>
</evidence>
<evidence type="ECO:0000256" key="7">
    <source>
        <dbReference type="ARBA" id="ARBA00023065"/>
    </source>
</evidence>
<dbReference type="NCBIfam" id="NF038006">
    <property type="entry name" value="NhaD_1"/>
    <property type="match status" value="1"/>
</dbReference>
<feature type="domain" description="Citrate transporter-like" evidence="13">
    <location>
        <begin position="25"/>
        <end position="144"/>
    </location>
</feature>
<keyword evidence="5 12" id="KW-1133">Transmembrane helix</keyword>
<evidence type="ECO:0000256" key="4">
    <source>
        <dbReference type="ARBA" id="ARBA00022692"/>
    </source>
</evidence>
<feature type="transmembrane region" description="Helical" evidence="12">
    <location>
        <begin position="1250"/>
        <end position="1275"/>
    </location>
</feature>
<dbReference type="InterPro" id="IPR013103">
    <property type="entry name" value="RVT_2"/>
</dbReference>
<protein>
    <recommendedName>
        <fullName evidence="16">Reverse transcriptase Ty1/copia-type domain-containing protein</fullName>
    </recommendedName>
</protein>
<keyword evidence="4 12" id="KW-0812">Transmembrane</keyword>
<comment type="similarity">
    <text evidence="10">Belongs to the NhaD Na(+)/H(+) (TC 2.A.62) antiporter family.</text>
</comment>
<evidence type="ECO:0000256" key="12">
    <source>
        <dbReference type="SAM" id="Phobius"/>
    </source>
</evidence>
<feature type="compositionally biased region" description="Low complexity" evidence="11">
    <location>
        <begin position="631"/>
        <end position="648"/>
    </location>
</feature>
<keyword evidence="2" id="KW-0813">Transport</keyword>
<sequence>MAINNSWVAANQDVEMALLFGIGYAGIIFEESLGFNKSGVGLLMAVSLWVVRSIGAPSTDIAVSELTHASAEVSEIVFFLLGAMTIVEIVDAHQGFKLVTDKITTRKPRTLLWVVGILTFFLSSILDNLTTTIVMVSLLRKLLPPSEFRKAIALSVSCSLRLFWHSSAASTISGIALYRRHQNSGVPAAVKVHIWDQLDLSDPPWDTPNDAMKYATRRDQMRLYQFLMALHDDYEPVRGQLLHQIPTPSLDAALNDLVREETRLQTLQAQEQAPITAAVTHGDTDQTPTAAVAPAHSGSTITLTTDQLEDIIAQALVRAGNASSSSALSVLPGKFFSWLLDSAYCNHMTLYPSFFSHTSSAHHAPTIHTANGSTMLVRNIDTVSTSKLSISDVFHDPRIGQELGTGRRIGHLFEISSLRLPATGVSAATSSSPSLSLWTFSARHASSSRAPLSKMEELKENFDTSLTQFVLSSYLPKFLYPFGEKLFSLLPIPSIVFQVQPFLIRLLMSAFLDLHLTINISDPLALPVSSFFNLMNTTNSSLVLAFVASLVMVKLKKDIDVMILLLIAFASPAMLSFGSIVYSLRYLNFVPLSPSPLSQIFFQRCLLLLLELFPPSPKVSTSIPQTESSDHSSGSSSDETPHSSSESPAPAPSEDPAPTTTLRRSSRAAMTEELDALSRNRTWDLVDLPPDKSVVSHRSMALIMRKPLLQLLAFHLSAPYWLLQPLVSGSYFRWMSKMHSSMGDLSEEVYMQPPPGLSHPPDKVCQLRRALYGLKQTPRAWFAKFSSIVSQLGFSISSYDSALFLRRTGKGTILLLLYVDDMIITSDDLSGIQELKDFLSQNFEMKDLGHLSYFLGLEITSSDDGFYLTQAKELLPDPTLYRQLVGSLVYLTFTRPNISFAVHQVSQFMSAPRSTHYAAVLRDPTDRRSTTGYCFLLGFSLISWRSKKQSVVARSSVSTSSTTPIYCNNRSAIQVARNDVFHEQTKHMEIDCHLVRHHLLLGLLGAVVVISANAGGTWTPIGDVTTTMLWIHGQISTLQTMKDLFVPAAVSLAVPLALMSLTSEVNGKGQDSSDVLASEQMAPRGQLVFFVGIGALIFVPVFKALTGLPPFMGILLGLGVLWILTDAIHYGESERQKLKVPQALSRIDTQGVLFFLGILLSVSRYSSCIFLNLSPEESFSRCLLYMDSLEAAGILRELANYLDAHIPSSEVIAGAIGVVSAIIDNVPLVAATMGMYDLSSFPQDSEFWQLIAYCAGTGGSMLIIGSAAGVAFMGMEKVDFLWYLRKVSGFAFAGYAAGIAAYLAIHNLPVSLPTTIAQVPFLSGS</sequence>
<gene>
    <name evidence="15" type="ORF">FSB_LOCUS33838</name>
</gene>
<evidence type="ECO:0000256" key="6">
    <source>
        <dbReference type="ARBA" id="ARBA00023053"/>
    </source>
</evidence>
<feature type="transmembrane region" description="Helical" evidence="12">
    <location>
        <begin position="1111"/>
        <end position="1131"/>
    </location>
</feature>
<proteinExistence type="inferred from homology"/>
<evidence type="ECO:0000256" key="9">
    <source>
        <dbReference type="ARBA" id="ARBA00023201"/>
    </source>
</evidence>
<evidence type="ECO:0000256" key="11">
    <source>
        <dbReference type="SAM" id="MobiDB-lite"/>
    </source>
</evidence>
<dbReference type="InterPro" id="IPR004680">
    <property type="entry name" value="Cit_transptr-like_dom"/>
</dbReference>
<dbReference type="SUPFAM" id="SSF56672">
    <property type="entry name" value="DNA/RNA polymerases"/>
    <property type="match status" value="1"/>
</dbReference>
<organism evidence="15">
    <name type="scientific">Fagus sylvatica</name>
    <name type="common">Beechnut</name>
    <dbReference type="NCBI Taxonomy" id="28930"/>
    <lineage>
        <taxon>Eukaryota</taxon>
        <taxon>Viridiplantae</taxon>
        <taxon>Streptophyta</taxon>
        <taxon>Embryophyta</taxon>
        <taxon>Tracheophyta</taxon>
        <taxon>Spermatophyta</taxon>
        <taxon>Magnoliopsida</taxon>
        <taxon>eudicotyledons</taxon>
        <taxon>Gunneridae</taxon>
        <taxon>Pentapetalae</taxon>
        <taxon>rosids</taxon>
        <taxon>fabids</taxon>
        <taxon>Fagales</taxon>
        <taxon>Fagaceae</taxon>
        <taxon>Fagus</taxon>
    </lineage>
</organism>
<dbReference type="InterPro" id="IPR043502">
    <property type="entry name" value="DNA/RNA_pol_sf"/>
</dbReference>
<evidence type="ECO:0000256" key="2">
    <source>
        <dbReference type="ARBA" id="ARBA00022448"/>
    </source>
</evidence>
<evidence type="ECO:0000256" key="3">
    <source>
        <dbReference type="ARBA" id="ARBA00022449"/>
    </source>
</evidence>
<feature type="transmembrane region" description="Helical" evidence="12">
    <location>
        <begin position="563"/>
        <end position="584"/>
    </location>
</feature>
<keyword evidence="9" id="KW-0739">Sodium transport</keyword>
<evidence type="ECO:0000313" key="15">
    <source>
        <dbReference type="EMBL" id="SPD05956.1"/>
    </source>
</evidence>
<evidence type="ECO:0000259" key="14">
    <source>
        <dbReference type="Pfam" id="PF07727"/>
    </source>
</evidence>
<evidence type="ECO:0000259" key="13">
    <source>
        <dbReference type="Pfam" id="PF03600"/>
    </source>
</evidence>
<reference evidence="15" key="1">
    <citation type="submission" date="2018-02" db="EMBL/GenBank/DDBJ databases">
        <authorList>
            <person name="Cohen D.B."/>
            <person name="Kent A.D."/>
        </authorList>
    </citation>
    <scope>NUCLEOTIDE SEQUENCE</scope>
</reference>
<feature type="transmembrane region" description="Helical" evidence="12">
    <location>
        <begin position="531"/>
        <end position="551"/>
    </location>
</feature>
<evidence type="ECO:0000256" key="5">
    <source>
        <dbReference type="ARBA" id="ARBA00022989"/>
    </source>
</evidence>
<dbReference type="Pfam" id="PF03600">
    <property type="entry name" value="CitMHS"/>
    <property type="match status" value="2"/>
</dbReference>
<feature type="transmembrane region" description="Helical" evidence="12">
    <location>
        <begin position="1211"/>
        <end position="1230"/>
    </location>
</feature>
<keyword evidence="7" id="KW-0406">Ion transport</keyword>
<dbReference type="GO" id="GO:0016020">
    <property type="term" value="C:membrane"/>
    <property type="evidence" value="ECO:0007669"/>
    <property type="project" value="UniProtKB-SubCell"/>
</dbReference>
<dbReference type="PANTHER" id="PTHR43269:SF2">
    <property type="entry name" value="SODIUM_PROTON ANTIPORTER 1-RELATED"/>
    <property type="match status" value="1"/>
</dbReference>
<feature type="transmembrane region" description="Helical" evidence="12">
    <location>
        <begin position="1152"/>
        <end position="1172"/>
    </location>
</feature>
<name>A0A2N9GU81_FAGSY</name>
<feature type="transmembrane region" description="Helical" evidence="12">
    <location>
        <begin position="1087"/>
        <end position="1105"/>
    </location>
</feature>